<comment type="caution">
    <text evidence="2">The sequence shown here is derived from an EMBL/GenBank/DDBJ whole genome shotgun (WGS) entry which is preliminary data.</text>
</comment>
<dbReference type="InParanoid" id="A0A3M0CJI2"/>
<reference evidence="2 3" key="1">
    <citation type="submission" date="2018-10" db="EMBL/GenBank/DDBJ databases">
        <title>Genomic Encyclopedia of Archaeal and Bacterial Type Strains, Phase II (KMG-II): from individual species to whole genera.</title>
        <authorList>
            <person name="Goeker M."/>
        </authorList>
    </citation>
    <scope>NUCLEOTIDE SEQUENCE [LARGE SCALE GENOMIC DNA]</scope>
    <source>
        <strain evidence="2 3">DSM 25217</strain>
    </source>
</reference>
<dbReference type="Proteomes" id="UP000271227">
    <property type="component" value="Unassembled WGS sequence"/>
</dbReference>
<keyword evidence="1" id="KW-0812">Transmembrane</keyword>
<dbReference type="AlphaFoldDB" id="A0A3M0CJI2"/>
<evidence type="ECO:0000313" key="2">
    <source>
        <dbReference type="EMBL" id="RMB09035.1"/>
    </source>
</evidence>
<feature type="transmembrane region" description="Helical" evidence="1">
    <location>
        <begin position="35"/>
        <end position="55"/>
    </location>
</feature>
<evidence type="ECO:0000256" key="1">
    <source>
        <dbReference type="SAM" id="Phobius"/>
    </source>
</evidence>
<gene>
    <name evidence="2" type="ORF">BXY39_1683</name>
</gene>
<sequence>MVSFFRPSITTALKSGGFVTTALYLPLVMHALADLIIPTLFTCLATLTLLSSSPLTKAGLDIMRVRLTQFSRTVQFGLVSLSVILNLGLFATISLLGILQNLHPDGVRLAAAIPAMAFLPATVLLVSRPFLKNPRW</sequence>
<evidence type="ECO:0000313" key="3">
    <source>
        <dbReference type="Proteomes" id="UP000271227"/>
    </source>
</evidence>
<organism evidence="2 3">
    <name type="scientific">Eilatimonas milleporae</name>
    <dbReference type="NCBI Taxonomy" id="911205"/>
    <lineage>
        <taxon>Bacteria</taxon>
        <taxon>Pseudomonadati</taxon>
        <taxon>Pseudomonadota</taxon>
        <taxon>Alphaproteobacteria</taxon>
        <taxon>Kordiimonadales</taxon>
        <taxon>Kordiimonadaceae</taxon>
        <taxon>Eilatimonas</taxon>
    </lineage>
</organism>
<name>A0A3M0CJI2_9PROT</name>
<keyword evidence="1" id="KW-1133">Transmembrane helix</keyword>
<keyword evidence="1" id="KW-0472">Membrane</keyword>
<dbReference type="EMBL" id="REFR01000010">
    <property type="protein sequence ID" value="RMB09035.1"/>
    <property type="molecule type" value="Genomic_DNA"/>
</dbReference>
<protein>
    <submittedName>
        <fullName evidence="2">Uncharacterized protein</fullName>
    </submittedName>
</protein>
<accession>A0A3M0CJI2</accession>
<keyword evidence="3" id="KW-1185">Reference proteome</keyword>
<feature type="transmembrane region" description="Helical" evidence="1">
    <location>
        <begin position="111"/>
        <end position="131"/>
    </location>
</feature>
<proteinExistence type="predicted"/>
<dbReference type="RefSeq" id="WP_121938340.1">
    <property type="nucleotide sequence ID" value="NZ_REFR01000010.1"/>
</dbReference>
<feature type="transmembrane region" description="Helical" evidence="1">
    <location>
        <begin position="76"/>
        <end position="99"/>
    </location>
</feature>